<name>A0A9D2KNP8_9FIRM</name>
<evidence type="ECO:0000256" key="2">
    <source>
        <dbReference type="ARBA" id="ARBA00005540"/>
    </source>
</evidence>
<dbReference type="PANTHER" id="PTHR38438">
    <property type="entry name" value="RIBOFLAVIN TRANSPORTER RIBU"/>
    <property type="match status" value="1"/>
</dbReference>
<dbReference type="InterPro" id="IPR024529">
    <property type="entry name" value="ECF_trnsprt_substrate-spec"/>
</dbReference>
<feature type="transmembrane region" description="Helical" evidence="8">
    <location>
        <begin position="6"/>
        <end position="26"/>
    </location>
</feature>
<comment type="caution">
    <text evidence="9">The sequence shown here is derived from an EMBL/GenBank/DDBJ whole genome shotgun (WGS) entry which is preliminary data.</text>
</comment>
<feature type="transmembrane region" description="Helical" evidence="8">
    <location>
        <begin position="154"/>
        <end position="178"/>
    </location>
</feature>
<sequence length="203" mass="21883">ALIGMMGALAAVLMMIRFPLPFMPPFMDFDFASLPEIIGGFAMGPVAAVFIILVKILVKLVITGTSTAFTGEIQNVLLSCAYVLPAVLIYDRKKTKGHAVAGMAVGTLVCAVVAIFSNLYMIIPFYVNLFGMTMDGIIEMCQAVNPAIKNPFTLAVFGIVPFNLIKNGVASLITYFAYKKVSRQIKNFTMKAPKKTVAAGKRA</sequence>
<evidence type="ECO:0000256" key="3">
    <source>
        <dbReference type="ARBA" id="ARBA00022448"/>
    </source>
</evidence>
<keyword evidence="6 8" id="KW-1133">Transmembrane helix</keyword>
<keyword evidence="7 8" id="KW-0472">Membrane</keyword>
<evidence type="ECO:0000313" key="10">
    <source>
        <dbReference type="Proteomes" id="UP000823900"/>
    </source>
</evidence>
<comment type="subcellular location">
    <subcellularLocation>
        <location evidence="1">Cell membrane</location>
        <topology evidence="1">Multi-pass membrane protein</topology>
    </subcellularLocation>
</comment>
<evidence type="ECO:0000256" key="4">
    <source>
        <dbReference type="ARBA" id="ARBA00022475"/>
    </source>
</evidence>
<feature type="transmembrane region" description="Helical" evidence="8">
    <location>
        <begin position="102"/>
        <end position="127"/>
    </location>
</feature>
<proteinExistence type="inferred from homology"/>
<dbReference type="GO" id="GO:0032217">
    <property type="term" value="F:riboflavin transmembrane transporter activity"/>
    <property type="evidence" value="ECO:0007669"/>
    <property type="project" value="InterPro"/>
</dbReference>
<feature type="transmembrane region" description="Helical" evidence="8">
    <location>
        <begin position="38"/>
        <end position="61"/>
    </location>
</feature>
<reference evidence="9" key="1">
    <citation type="journal article" date="2021" name="PeerJ">
        <title>Extensive microbial diversity within the chicken gut microbiome revealed by metagenomics and culture.</title>
        <authorList>
            <person name="Gilroy R."/>
            <person name="Ravi A."/>
            <person name="Getino M."/>
            <person name="Pursley I."/>
            <person name="Horton D.L."/>
            <person name="Alikhan N.F."/>
            <person name="Baker D."/>
            <person name="Gharbi K."/>
            <person name="Hall N."/>
            <person name="Watson M."/>
            <person name="Adriaenssens E.M."/>
            <person name="Foster-Nyarko E."/>
            <person name="Jarju S."/>
            <person name="Secka A."/>
            <person name="Antonio M."/>
            <person name="Oren A."/>
            <person name="Chaudhuri R.R."/>
            <person name="La Ragione R."/>
            <person name="Hildebrand F."/>
            <person name="Pallen M.J."/>
        </authorList>
    </citation>
    <scope>NUCLEOTIDE SEQUENCE</scope>
    <source>
        <strain evidence="9">CHK178-16964</strain>
    </source>
</reference>
<evidence type="ECO:0000256" key="1">
    <source>
        <dbReference type="ARBA" id="ARBA00004651"/>
    </source>
</evidence>
<dbReference type="EMBL" id="DWZA01000065">
    <property type="protein sequence ID" value="HJA71394.1"/>
    <property type="molecule type" value="Genomic_DNA"/>
</dbReference>
<accession>A0A9D2KNP8</accession>
<organism evidence="9 10">
    <name type="scientific">Candidatus Lachnoclostridium stercoravium</name>
    <dbReference type="NCBI Taxonomy" id="2838633"/>
    <lineage>
        <taxon>Bacteria</taxon>
        <taxon>Bacillati</taxon>
        <taxon>Bacillota</taxon>
        <taxon>Clostridia</taxon>
        <taxon>Lachnospirales</taxon>
        <taxon>Lachnospiraceae</taxon>
    </lineage>
</organism>
<dbReference type="AlphaFoldDB" id="A0A9D2KNP8"/>
<gene>
    <name evidence="9" type="ORF">IAA07_07415</name>
</gene>
<dbReference type="Pfam" id="PF12822">
    <property type="entry name" value="ECF_trnsprt"/>
    <property type="match status" value="1"/>
</dbReference>
<dbReference type="PIRSF" id="PIRSF037778">
    <property type="entry name" value="UCP037778_transp_RibU"/>
    <property type="match status" value="1"/>
</dbReference>
<comment type="similarity">
    <text evidence="2">Belongs to the prokaryotic riboflavin transporter (P-RFT) (TC 2.A.87) family.</text>
</comment>
<dbReference type="Gene3D" id="1.10.1760.20">
    <property type="match status" value="1"/>
</dbReference>
<dbReference type="PANTHER" id="PTHR38438:SF1">
    <property type="entry name" value="RIBOFLAVIN TRANSPORTER RIBU"/>
    <property type="match status" value="1"/>
</dbReference>
<feature type="non-terminal residue" evidence="9">
    <location>
        <position position="1"/>
    </location>
</feature>
<keyword evidence="4" id="KW-1003">Cell membrane</keyword>
<dbReference type="Proteomes" id="UP000823900">
    <property type="component" value="Unassembled WGS sequence"/>
</dbReference>
<keyword evidence="5 8" id="KW-0812">Transmembrane</keyword>
<dbReference type="GO" id="GO:0005886">
    <property type="term" value="C:plasma membrane"/>
    <property type="evidence" value="ECO:0007669"/>
    <property type="project" value="UniProtKB-SubCell"/>
</dbReference>
<evidence type="ECO:0000256" key="7">
    <source>
        <dbReference type="ARBA" id="ARBA00023136"/>
    </source>
</evidence>
<evidence type="ECO:0000256" key="8">
    <source>
        <dbReference type="SAM" id="Phobius"/>
    </source>
</evidence>
<evidence type="ECO:0000256" key="5">
    <source>
        <dbReference type="ARBA" id="ARBA00022692"/>
    </source>
</evidence>
<protein>
    <submittedName>
        <fullName evidence="9">ECF transporter S component</fullName>
    </submittedName>
</protein>
<evidence type="ECO:0000256" key="6">
    <source>
        <dbReference type="ARBA" id="ARBA00022989"/>
    </source>
</evidence>
<keyword evidence="3" id="KW-0813">Transport</keyword>
<evidence type="ECO:0000313" key="9">
    <source>
        <dbReference type="EMBL" id="HJA71394.1"/>
    </source>
</evidence>
<dbReference type="InterPro" id="IPR025720">
    <property type="entry name" value="RibU"/>
</dbReference>
<reference evidence="9" key="2">
    <citation type="submission" date="2021-04" db="EMBL/GenBank/DDBJ databases">
        <authorList>
            <person name="Gilroy R."/>
        </authorList>
    </citation>
    <scope>NUCLEOTIDE SEQUENCE</scope>
    <source>
        <strain evidence="9">CHK178-16964</strain>
    </source>
</reference>